<keyword evidence="1" id="KW-0378">Hydrolase</keyword>
<dbReference type="SUPFAM" id="SSF69065">
    <property type="entry name" value="RNase III domain-like"/>
    <property type="match status" value="1"/>
</dbReference>
<reference evidence="3" key="1">
    <citation type="journal article" date="2020" name="Stud. Mycol.">
        <title>101 Dothideomycetes genomes: a test case for predicting lifestyles and emergence of pathogens.</title>
        <authorList>
            <person name="Haridas S."/>
            <person name="Albert R."/>
            <person name="Binder M."/>
            <person name="Bloem J."/>
            <person name="Labutti K."/>
            <person name="Salamov A."/>
            <person name="Andreopoulos B."/>
            <person name="Baker S."/>
            <person name="Barry K."/>
            <person name="Bills G."/>
            <person name="Bluhm B."/>
            <person name="Cannon C."/>
            <person name="Castanera R."/>
            <person name="Culley D."/>
            <person name="Daum C."/>
            <person name="Ezra D."/>
            <person name="Gonzalez J."/>
            <person name="Henrissat B."/>
            <person name="Kuo A."/>
            <person name="Liang C."/>
            <person name="Lipzen A."/>
            <person name="Lutzoni F."/>
            <person name="Magnuson J."/>
            <person name="Mondo S."/>
            <person name="Nolan M."/>
            <person name="Ohm R."/>
            <person name="Pangilinan J."/>
            <person name="Park H.-J."/>
            <person name="Ramirez L."/>
            <person name="Alfaro M."/>
            <person name="Sun H."/>
            <person name="Tritt A."/>
            <person name="Yoshinaga Y."/>
            <person name="Zwiers L.-H."/>
            <person name="Turgeon B."/>
            <person name="Goodwin S."/>
            <person name="Spatafora J."/>
            <person name="Crous P."/>
            <person name="Grigoriev I."/>
        </authorList>
    </citation>
    <scope>NUCLEOTIDE SEQUENCE</scope>
    <source>
        <strain evidence="3">CBS 379.55</strain>
    </source>
</reference>
<feature type="domain" description="RNase III" evidence="2">
    <location>
        <begin position="3"/>
        <end position="129"/>
    </location>
</feature>
<proteinExistence type="predicted"/>
<dbReference type="GO" id="GO:0005737">
    <property type="term" value="C:cytoplasm"/>
    <property type="evidence" value="ECO:0007669"/>
    <property type="project" value="TreeGrafter"/>
</dbReference>
<dbReference type="GO" id="GO:0030422">
    <property type="term" value="P:siRNA processing"/>
    <property type="evidence" value="ECO:0007669"/>
    <property type="project" value="TreeGrafter"/>
</dbReference>
<dbReference type="PANTHER" id="PTHR14950">
    <property type="entry name" value="DICER-RELATED"/>
    <property type="match status" value="1"/>
</dbReference>
<accession>A0A6A6JR19</accession>
<dbReference type="GO" id="GO:0003723">
    <property type="term" value="F:RNA binding"/>
    <property type="evidence" value="ECO:0007669"/>
    <property type="project" value="TreeGrafter"/>
</dbReference>
<organism evidence="3 4">
    <name type="scientific">Westerdykella ornata</name>
    <dbReference type="NCBI Taxonomy" id="318751"/>
    <lineage>
        <taxon>Eukaryota</taxon>
        <taxon>Fungi</taxon>
        <taxon>Dikarya</taxon>
        <taxon>Ascomycota</taxon>
        <taxon>Pezizomycotina</taxon>
        <taxon>Dothideomycetes</taxon>
        <taxon>Pleosporomycetidae</taxon>
        <taxon>Pleosporales</taxon>
        <taxon>Sporormiaceae</taxon>
        <taxon>Westerdykella</taxon>
    </lineage>
</organism>
<dbReference type="PANTHER" id="PTHR14950:SF62">
    <property type="entry name" value="DICER-LIKE PROTEIN 1"/>
    <property type="match status" value="1"/>
</dbReference>
<dbReference type="RefSeq" id="XP_033656531.1">
    <property type="nucleotide sequence ID" value="XM_033797880.1"/>
</dbReference>
<dbReference type="InterPro" id="IPR000999">
    <property type="entry name" value="RNase_III_dom"/>
</dbReference>
<dbReference type="Pfam" id="PF14622">
    <property type="entry name" value="Ribonucleas_3_3"/>
    <property type="match status" value="1"/>
</dbReference>
<evidence type="ECO:0000259" key="2">
    <source>
        <dbReference type="PROSITE" id="PS50142"/>
    </source>
</evidence>
<evidence type="ECO:0000313" key="4">
    <source>
        <dbReference type="Proteomes" id="UP000800097"/>
    </source>
</evidence>
<keyword evidence="4" id="KW-1185">Reference proteome</keyword>
<dbReference type="Gene3D" id="1.10.1520.10">
    <property type="entry name" value="Ribonuclease III domain"/>
    <property type="match status" value="1"/>
</dbReference>
<dbReference type="CDD" id="cd00593">
    <property type="entry name" value="RIBOc"/>
    <property type="match status" value="1"/>
</dbReference>
<name>A0A6A6JR19_WESOR</name>
<dbReference type="SMART" id="SM00535">
    <property type="entry name" value="RIBOc"/>
    <property type="match status" value="1"/>
</dbReference>
<sequence length="147" mass="15953">MAAHPVESILHYRFSNHDLLDEALLAAGTTVSRRDIQGNPQGNKRLALLGDSIIKEVILEHWYLSGETTEEGTNEVINLAKNTKLSQVAHESGLVEYVIKNPCQQGQVGQRTAASTVEALVGAVYLDCGEDISTVENVLEAINVLKS</sequence>
<protein>
    <submittedName>
        <fullName evidence="3">Ribonuclease III</fullName>
    </submittedName>
</protein>
<dbReference type="EMBL" id="ML986487">
    <property type="protein sequence ID" value="KAF2278992.1"/>
    <property type="molecule type" value="Genomic_DNA"/>
</dbReference>
<dbReference type="InterPro" id="IPR036389">
    <property type="entry name" value="RNase_III_sf"/>
</dbReference>
<dbReference type="GO" id="GO:0005634">
    <property type="term" value="C:nucleus"/>
    <property type="evidence" value="ECO:0007669"/>
    <property type="project" value="TreeGrafter"/>
</dbReference>
<evidence type="ECO:0000256" key="1">
    <source>
        <dbReference type="ARBA" id="ARBA00022801"/>
    </source>
</evidence>
<evidence type="ECO:0000313" key="3">
    <source>
        <dbReference type="EMBL" id="KAF2278992.1"/>
    </source>
</evidence>
<gene>
    <name evidence="3" type="ORF">EI97DRAFT_431210</name>
</gene>
<dbReference type="GeneID" id="54551055"/>
<dbReference type="Proteomes" id="UP000800097">
    <property type="component" value="Unassembled WGS sequence"/>
</dbReference>
<dbReference type="GO" id="GO:0004525">
    <property type="term" value="F:ribonuclease III activity"/>
    <property type="evidence" value="ECO:0007669"/>
    <property type="project" value="InterPro"/>
</dbReference>
<dbReference type="AlphaFoldDB" id="A0A6A6JR19"/>
<dbReference type="PROSITE" id="PS50142">
    <property type="entry name" value="RNASE_3_2"/>
    <property type="match status" value="1"/>
</dbReference>
<dbReference type="OrthoDB" id="67027at2759"/>